<evidence type="ECO:0000313" key="10">
    <source>
        <dbReference type="Proteomes" id="UP000187550"/>
    </source>
</evidence>
<dbReference type="AlphaFoldDB" id="A0A1U7PNZ4"/>
<keyword evidence="5 7" id="KW-1133">Transmembrane helix</keyword>
<feature type="transmembrane region" description="Helical" evidence="7">
    <location>
        <begin position="207"/>
        <end position="226"/>
    </location>
</feature>
<feature type="transmembrane region" description="Helical" evidence="7">
    <location>
        <begin position="174"/>
        <end position="195"/>
    </location>
</feature>
<reference evidence="10" key="1">
    <citation type="submission" date="2017-01" db="EMBL/GenBank/DDBJ databases">
        <authorList>
            <person name="Varghese N."/>
            <person name="Submissions S."/>
        </authorList>
    </citation>
    <scope>NUCLEOTIDE SEQUENCE [LARGE SCALE GENOMIC DNA]</scope>
    <source>
        <strain evidence="10">MNA4</strain>
    </source>
</reference>
<keyword evidence="3" id="KW-1003">Cell membrane</keyword>
<feature type="transmembrane region" description="Helical" evidence="7">
    <location>
        <begin position="263"/>
        <end position="281"/>
    </location>
</feature>
<feature type="domain" description="EamA" evidence="8">
    <location>
        <begin position="146"/>
        <end position="278"/>
    </location>
</feature>
<dbReference type="PANTHER" id="PTHR42920:SF5">
    <property type="entry name" value="EAMA DOMAIN-CONTAINING PROTEIN"/>
    <property type="match status" value="1"/>
</dbReference>
<feature type="transmembrane region" description="Helical" evidence="7">
    <location>
        <begin position="150"/>
        <end position="167"/>
    </location>
</feature>
<dbReference type="SUPFAM" id="SSF103481">
    <property type="entry name" value="Multidrug resistance efflux transporter EmrE"/>
    <property type="match status" value="2"/>
</dbReference>
<feature type="transmembrane region" description="Helical" evidence="7">
    <location>
        <begin position="35"/>
        <end position="53"/>
    </location>
</feature>
<evidence type="ECO:0000259" key="8">
    <source>
        <dbReference type="Pfam" id="PF00892"/>
    </source>
</evidence>
<evidence type="ECO:0000313" key="9">
    <source>
        <dbReference type="EMBL" id="SIT88592.1"/>
    </source>
</evidence>
<dbReference type="PANTHER" id="PTHR42920">
    <property type="entry name" value="OS03G0707200 PROTEIN-RELATED"/>
    <property type="match status" value="1"/>
</dbReference>
<evidence type="ECO:0000256" key="4">
    <source>
        <dbReference type="ARBA" id="ARBA00022692"/>
    </source>
</evidence>
<gene>
    <name evidence="9" type="ORF">SAMN05428946_2298</name>
</gene>
<sequence>MAMKQYLGDVLLLITAVVWGSGFVVTAIALEHLTAYQVMAGRFVLATLILCVLFHRKLRTLSRSVLWKGAVLGTILFVAFALQTVGLEYTTPSKNAFITAVNVVIVPVIAYLVFKRRIDRHEGLGSVLALAGIGFMSLQGSMTINIGDFLTLLCAVGFAFDIFYTNLFVKKEDALSLTIVQFATASILSVGAVLVLGEVPAGLNGAAIWPVVYLAVFSTTIAYVCQNIAFRYTTPTKAAVILSLESFFGTAMSVLFLHEVLTGRMVLGAVLILTAILIAELKPAFKFRPKIRPEH</sequence>
<comment type="subcellular location">
    <subcellularLocation>
        <location evidence="1">Cell membrane</location>
        <topology evidence="1">Multi-pass membrane protein</topology>
    </subcellularLocation>
</comment>
<dbReference type="Proteomes" id="UP000187550">
    <property type="component" value="Unassembled WGS sequence"/>
</dbReference>
<keyword evidence="6 7" id="KW-0472">Membrane</keyword>
<evidence type="ECO:0000256" key="1">
    <source>
        <dbReference type="ARBA" id="ARBA00004651"/>
    </source>
</evidence>
<feature type="transmembrane region" description="Helical" evidence="7">
    <location>
        <begin position="238"/>
        <end position="257"/>
    </location>
</feature>
<comment type="similarity">
    <text evidence="2">Belongs to the EamA transporter family.</text>
</comment>
<evidence type="ECO:0000256" key="7">
    <source>
        <dbReference type="SAM" id="Phobius"/>
    </source>
</evidence>
<evidence type="ECO:0000256" key="6">
    <source>
        <dbReference type="ARBA" id="ARBA00023136"/>
    </source>
</evidence>
<feature type="transmembrane region" description="Helical" evidence="7">
    <location>
        <begin position="96"/>
        <end position="114"/>
    </location>
</feature>
<dbReference type="InterPro" id="IPR000620">
    <property type="entry name" value="EamA_dom"/>
</dbReference>
<protein>
    <submittedName>
        <fullName evidence="9">Threonine/homoserine efflux transporter RhtA</fullName>
    </submittedName>
</protein>
<feature type="transmembrane region" description="Helical" evidence="7">
    <location>
        <begin position="7"/>
        <end position="29"/>
    </location>
</feature>
<dbReference type="EMBL" id="FTPL01000003">
    <property type="protein sequence ID" value="SIT88592.1"/>
    <property type="molecule type" value="Genomic_DNA"/>
</dbReference>
<evidence type="ECO:0000256" key="3">
    <source>
        <dbReference type="ARBA" id="ARBA00022475"/>
    </source>
</evidence>
<feature type="transmembrane region" description="Helical" evidence="7">
    <location>
        <begin position="126"/>
        <end position="144"/>
    </location>
</feature>
<dbReference type="InterPro" id="IPR037185">
    <property type="entry name" value="EmrE-like"/>
</dbReference>
<feature type="transmembrane region" description="Helical" evidence="7">
    <location>
        <begin position="65"/>
        <end position="84"/>
    </location>
</feature>
<dbReference type="GO" id="GO:0005886">
    <property type="term" value="C:plasma membrane"/>
    <property type="evidence" value="ECO:0007669"/>
    <property type="project" value="UniProtKB-SubCell"/>
</dbReference>
<dbReference type="Pfam" id="PF00892">
    <property type="entry name" value="EamA"/>
    <property type="match status" value="2"/>
</dbReference>
<evidence type="ECO:0000256" key="5">
    <source>
        <dbReference type="ARBA" id="ARBA00022989"/>
    </source>
</evidence>
<accession>A0A1U7PNZ4</accession>
<feature type="domain" description="EamA" evidence="8">
    <location>
        <begin position="7"/>
        <end position="137"/>
    </location>
</feature>
<name>A0A1U7PNZ4_9BACI</name>
<keyword evidence="10" id="KW-1185">Reference proteome</keyword>
<organism evidence="9 10">
    <name type="scientific">Edaphobacillus lindanitolerans</name>
    <dbReference type="NCBI Taxonomy" id="550447"/>
    <lineage>
        <taxon>Bacteria</taxon>
        <taxon>Bacillati</taxon>
        <taxon>Bacillota</taxon>
        <taxon>Bacilli</taxon>
        <taxon>Bacillales</taxon>
        <taxon>Bacillaceae</taxon>
        <taxon>Edaphobacillus</taxon>
    </lineage>
</organism>
<proteinExistence type="inferred from homology"/>
<evidence type="ECO:0000256" key="2">
    <source>
        <dbReference type="ARBA" id="ARBA00007362"/>
    </source>
</evidence>
<dbReference type="InterPro" id="IPR051258">
    <property type="entry name" value="Diverse_Substrate_Transporter"/>
</dbReference>
<keyword evidence="4 7" id="KW-0812">Transmembrane</keyword>